<dbReference type="PANTHER" id="PTHR30441:SF8">
    <property type="entry name" value="DUF748 DOMAIN-CONTAINING PROTEIN"/>
    <property type="match status" value="1"/>
</dbReference>
<organism evidence="2 3">
    <name type="scientific">Candidatus Desulfobia pelagia</name>
    <dbReference type="NCBI Taxonomy" id="2841692"/>
    <lineage>
        <taxon>Bacteria</taxon>
        <taxon>Pseudomonadati</taxon>
        <taxon>Thermodesulfobacteriota</taxon>
        <taxon>Desulfobulbia</taxon>
        <taxon>Desulfobulbales</taxon>
        <taxon>Desulfobulbaceae</taxon>
        <taxon>Candidatus Desulfobia</taxon>
    </lineage>
</organism>
<name>A0A8J6NCZ9_9BACT</name>
<feature type="transmembrane region" description="Helical" evidence="1">
    <location>
        <begin position="7"/>
        <end position="30"/>
    </location>
</feature>
<accession>A0A8J6NCZ9</accession>
<sequence>MKGIIKVLAVFVVLIILVGVGLTAFVRFYLTDERLNALIVPQAEKALGRQVSLGNIDVSLFKGITLNDFSVKEEDQKTDFLYVKGFVLRYELMPLLQKNLIVSEILLNEPQIRVSRDKSGKFNFNSLAVLTPDKAEKKPAAPSSSAAAIPVALTVDTIKVNNARIIVQDALGEIPDIDTQADLSVSVGIGKDLASLRYDGTLQFVSNAVYQGLKPQTSGKIDFDQKQISFEVDVTLDKEKARLSGAVLDYTGKPDITLNVSSDNLQIDHLLAMVAGLGGQVQKAGQEVKKDQGKSKKAIGTQIPEGLKAHGAVRVKEAVYKNLPVRDFQLDYSLVNNILSVSRLTAKTAGGEIHKKLELDLNHVDPTYKGKVDIKALQLAELQAALFPKIPERLLGAFSTSLTFSGSGMEWPSLADKLNMVGDYSLRKGQLQNVDIARVIAEAVGVGALKDILVDDLSGNAEIRDGKMHLKYKMNGRDVTLTSKEGIISLDGSAVDMPFHLTFSPEISEKLKQKNALANYLADEKGQTSISLKVKGSVRKPRVALDSSGVQKQATETLKKKAFEELDRALGSEQKETGKPDPAAVGRELLKGFFGQ</sequence>
<dbReference type="PANTHER" id="PTHR30441">
    <property type="entry name" value="DUF748 DOMAIN-CONTAINING PROTEIN"/>
    <property type="match status" value="1"/>
</dbReference>
<keyword evidence="1" id="KW-0472">Membrane</keyword>
<dbReference type="InterPro" id="IPR008023">
    <property type="entry name" value="DUF748"/>
</dbReference>
<evidence type="ECO:0000313" key="3">
    <source>
        <dbReference type="Proteomes" id="UP000614424"/>
    </source>
</evidence>
<keyword evidence="1" id="KW-0812">Transmembrane</keyword>
<evidence type="ECO:0000256" key="1">
    <source>
        <dbReference type="SAM" id="Phobius"/>
    </source>
</evidence>
<keyword evidence="1" id="KW-1133">Transmembrane helix</keyword>
<dbReference type="InterPro" id="IPR052894">
    <property type="entry name" value="AsmA-related"/>
</dbReference>
<proteinExistence type="predicted"/>
<dbReference type="EMBL" id="JACNJZ010000097">
    <property type="protein sequence ID" value="MBC8317669.1"/>
    <property type="molecule type" value="Genomic_DNA"/>
</dbReference>
<dbReference type="GO" id="GO:0005886">
    <property type="term" value="C:plasma membrane"/>
    <property type="evidence" value="ECO:0007669"/>
    <property type="project" value="TreeGrafter"/>
</dbReference>
<gene>
    <name evidence="2" type="ORF">H8E41_07160</name>
</gene>
<protein>
    <submittedName>
        <fullName evidence="2">AsmA family protein</fullName>
    </submittedName>
</protein>
<dbReference type="AlphaFoldDB" id="A0A8J6NCZ9"/>
<reference evidence="2 3" key="1">
    <citation type="submission" date="2020-08" db="EMBL/GenBank/DDBJ databases">
        <title>Bridging the membrane lipid divide: bacteria of the FCB group superphylum have the potential to synthesize archaeal ether lipids.</title>
        <authorList>
            <person name="Villanueva L."/>
            <person name="Von Meijenfeldt F.A.B."/>
            <person name="Westbye A.B."/>
            <person name="Yadav S."/>
            <person name="Hopmans E.C."/>
            <person name="Dutilh B.E."/>
            <person name="Sinninghe Damste J.S."/>
        </authorList>
    </citation>
    <scope>NUCLEOTIDE SEQUENCE [LARGE SCALE GENOMIC DNA]</scope>
    <source>
        <strain evidence="2">NIOZ-UU47</strain>
    </source>
</reference>
<evidence type="ECO:0000313" key="2">
    <source>
        <dbReference type="EMBL" id="MBC8317669.1"/>
    </source>
</evidence>
<dbReference type="GO" id="GO:0090313">
    <property type="term" value="P:regulation of protein targeting to membrane"/>
    <property type="evidence" value="ECO:0007669"/>
    <property type="project" value="TreeGrafter"/>
</dbReference>
<dbReference type="Proteomes" id="UP000614424">
    <property type="component" value="Unassembled WGS sequence"/>
</dbReference>
<comment type="caution">
    <text evidence="2">The sequence shown here is derived from an EMBL/GenBank/DDBJ whole genome shotgun (WGS) entry which is preliminary data.</text>
</comment>
<dbReference type="Pfam" id="PF05359">
    <property type="entry name" value="DUF748"/>
    <property type="match status" value="1"/>
</dbReference>